<feature type="transmembrane region" description="Helical" evidence="8">
    <location>
        <begin position="36"/>
        <end position="56"/>
    </location>
</feature>
<organism evidence="10 11">
    <name type="scientific">Fodinibius sediminis</name>
    <dbReference type="NCBI Taxonomy" id="1214077"/>
    <lineage>
        <taxon>Bacteria</taxon>
        <taxon>Pseudomonadati</taxon>
        <taxon>Balneolota</taxon>
        <taxon>Balneolia</taxon>
        <taxon>Balneolales</taxon>
        <taxon>Balneolaceae</taxon>
        <taxon>Fodinibius</taxon>
    </lineage>
</organism>
<protein>
    <submittedName>
        <fullName evidence="10">Proton-dependent oligopeptide transporter, POT family</fullName>
    </submittedName>
</protein>
<keyword evidence="5" id="KW-0653">Protein transport</keyword>
<accession>A0A521AQT8</accession>
<dbReference type="RefSeq" id="WP_142712752.1">
    <property type="nucleotide sequence ID" value="NZ_FXTH01000001.1"/>
</dbReference>
<dbReference type="OrthoDB" id="9772725at2"/>
<dbReference type="SUPFAM" id="SSF103473">
    <property type="entry name" value="MFS general substrate transporter"/>
    <property type="match status" value="2"/>
</dbReference>
<dbReference type="PANTHER" id="PTHR23517:SF15">
    <property type="entry name" value="PROTON-DEPENDENT OLIGOPEPTIDE FAMILY TRANSPORT PROTEIN"/>
    <property type="match status" value="1"/>
</dbReference>
<keyword evidence="7 8" id="KW-0472">Membrane</keyword>
<dbReference type="GO" id="GO:0015833">
    <property type="term" value="P:peptide transport"/>
    <property type="evidence" value="ECO:0007669"/>
    <property type="project" value="UniProtKB-KW"/>
</dbReference>
<feature type="transmembrane region" description="Helical" evidence="8">
    <location>
        <begin position="464"/>
        <end position="482"/>
    </location>
</feature>
<dbReference type="EMBL" id="FXTH01000001">
    <property type="protein sequence ID" value="SMO37177.1"/>
    <property type="molecule type" value="Genomic_DNA"/>
</dbReference>
<reference evidence="10 11" key="1">
    <citation type="submission" date="2017-05" db="EMBL/GenBank/DDBJ databases">
        <authorList>
            <person name="Varghese N."/>
            <person name="Submissions S."/>
        </authorList>
    </citation>
    <scope>NUCLEOTIDE SEQUENCE [LARGE SCALE GENOMIC DNA]</scope>
    <source>
        <strain evidence="10 11">DSM 21194</strain>
    </source>
</reference>
<feature type="transmembrane region" description="Helical" evidence="8">
    <location>
        <begin position="392"/>
        <end position="412"/>
    </location>
</feature>
<dbReference type="InterPro" id="IPR050171">
    <property type="entry name" value="MFS_Transporters"/>
</dbReference>
<evidence type="ECO:0000256" key="5">
    <source>
        <dbReference type="ARBA" id="ARBA00022856"/>
    </source>
</evidence>
<dbReference type="InterPro" id="IPR000109">
    <property type="entry name" value="POT_fam"/>
</dbReference>
<dbReference type="NCBIfam" id="TIGR00924">
    <property type="entry name" value="yjdL_sub1_fam"/>
    <property type="match status" value="1"/>
</dbReference>
<feature type="transmembrane region" description="Helical" evidence="8">
    <location>
        <begin position="237"/>
        <end position="255"/>
    </location>
</feature>
<dbReference type="InterPro" id="IPR036259">
    <property type="entry name" value="MFS_trans_sf"/>
</dbReference>
<dbReference type="Pfam" id="PF00854">
    <property type="entry name" value="PTR2"/>
    <property type="match status" value="2"/>
</dbReference>
<proteinExistence type="predicted"/>
<dbReference type="InterPro" id="IPR020846">
    <property type="entry name" value="MFS_dom"/>
</dbReference>
<keyword evidence="2" id="KW-0813">Transport</keyword>
<evidence type="ECO:0000259" key="9">
    <source>
        <dbReference type="PROSITE" id="PS50850"/>
    </source>
</evidence>
<dbReference type="PANTHER" id="PTHR23517">
    <property type="entry name" value="RESISTANCE PROTEIN MDTM, PUTATIVE-RELATED-RELATED"/>
    <property type="match status" value="1"/>
</dbReference>
<dbReference type="CDD" id="cd17346">
    <property type="entry name" value="MFS_DtpA_like"/>
    <property type="match status" value="1"/>
</dbReference>
<evidence type="ECO:0000313" key="11">
    <source>
        <dbReference type="Proteomes" id="UP000317593"/>
    </source>
</evidence>
<feature type="transmembrane region" description="Helical" evidence="8">
    <location>
        <begin position="317"/>
        <end position="339"/>
    </location>
</feature>
<evidence type="ECO:0000256" key="6">
    <source>
        <dbReference type="ARBA" id="ARBA00022989"/>
    </source>
</evidence>
<feature type="transmembrane region" description="Helical" evidence="8">
    <location>
        <begin position="191"/>
        <end position="211"/>
    </location>
</feature>
<dbReference type="GO" id="GO:0005886">
    <property type="term" value="C:plasma membrane"/>
    <property type="evidence" value="ECO:0007669"/>
    <property type="project" value="UniProtKB-SubCell"/>
</dbReference>
<feature type="transmembrane region" description="Helical" evidence="8">
    <location>
        <begin position="590"/>
        <end position="609"/>
    </location>
</feature>
<keyword evidence="5" id="KW-0571">Peptide transport</keyword>
<feature type="transmembrane region" description="Helical" evidence="8">
    <location>
        <begin position="99"/>
        <end position="118"/>
    </location>
</feature>
<dbReference type="Proteomes" id="UP000317593">
    <property type="component" value="Unassembled WGS sequence"/>
</dbReference>
<keyword evidence="6 8" id="KW-1133">Transmembrane helix</keyword>
<feature type="transmembrane region" description="Helical" evidence="8">
    <location>
        <begin position="557"/>
        <end position="578"/>
    </location>
</feature>
<evidence type="ECO:0000256" key="3">
    <source>
        <dbReference type="ARBA" id="ARBA00022475"/>
    </source>
</evidence>
<evidence type="ECO:0000313" key="10">
    <source>
        <dbReference type="EMBL" id="SMO37177.1"/>
    </source>
</evidence>
<feature type="transmembrane region" description="Helical" evidence="8">
    <location>
        <begin position="351"/>
        <end position="368"/>
    </location>
</feature>
<comment type="subcellular location">
    <subcellularLocation>
        <location evidence="1">Cell membrane</location>
        <topology evidence="1">Multi-pass membrane protein</topology>
    </subcellularLocation>
</comment>
<keyword evidence="3" id="KW-1003">Cell membrane</keyword>
<feature type="domain" description="Major facilitator superfamily (MFS) profile" evidence="9">
    <location>
        <begin position="26"/>
        <end position="613"/>
    </location>
</feature>
<evidence type="ECO:0000256" key="1">
    <source>
        <dbReference type="ARBA" id="ARBA00004651"/>
    </source>
</evidence>
<gene>
    <name evidence="10" type="ORF">SAMN06265218_101293</name>
</gene>
<evidence type="ECO:0000256" key="4">
    <source>
        <dbReference type="ARBA" id="ARBA00022692"/>
    </source>
</evidence>
<evidence type="ECO:0000256" key="8">
    <source>
        <dbReference type="SAM" id="Phobius"/>
    </source>
</evidence>
<dbReference type="InterPro" id="IPR005279">
    <property type="entry name" value="Dipep/tripep_permease"/>
</dbReference>
<dbReference type="GO" id="GO:1904680">
    <property type="term" value="F:peptide transmembrane transporter activity"/>
    <property type="evidence" value="ECO:0007669"/>
    <property type="project" value="InterPro"/>
</dbReference>
<feature type="transmembrane region" description="Helical" evidence="8">
    <location>
        <begin position="494"/>
        <end position="512"/>
    </location>
</feature>
<feature type="transmembrane region" description="Helical" evidence="8">
    <location>
        <begin position="68"/>
        <end position="87"/>
    </location>
</feature>
<feature type="transmembrane region" description="Helical" evidence="8">
    <location>
        <begin position="124"/>
        <end position="144"/>
    </location>
</feature>
<feature type="transmembrane region" description="Helical" evidence="8">
    <location>
        <begin position="424"/>
        <end position="444"/>
    </location>
</feature>
<evidence type="ECO:0000256" key="2">
    <source>
        <dbReference type="ARBA" id="ARBA00022448"/>
    </source>
</evidence>
<dbReference type="AlphaFoldDB" id="A0A521AQT8"/>
<name>A0A521AQT8_9BACT</name>
<feature type="transmembrane region" description="Helical" evidence="8">
    <location>
        <begin position="165"/>
        <end position="185"/>
    </location>
</feature>
<feature type="transmembrane region" description="Helical" evidence="8">
    <location>
        <begin position="524"/>
        <end position="545"/>
    </location>
</feature>
<sequence length="620" mass="66888">MAKEHSGAGADSQKRDFFGHPRGLSTLFFTEFWERFSYYGMRALLVLFMATAVTEANPGLGFSDGKATAIYGLYTFFVYVLALPGGWIADNLWGQRRSVFVGGCIIALGHFTMGGPLLGFPDELSFFLGLFFIVVGTGLLKPNVSSMVGDLYPEGGASRDAGFSIFYMGINFGAILGPTLCGILGEGYNWHWGFSLAGFGMLLGLISYKVGEKNLGDAGKLKTDMTPEKRASLNRNFWITTGISTLLIAAFGYLMGTGTIGLTLEQIAQVLGTSVALIAVVYFAYLINGTASIGAVILLAAAGYWGASFYYDFTLFSYQIGIGVTVIAFLLFNTTRMFAPNNSVSLTKKRLFVIFWLFILAALFWSGFEQAGSSLNLFAERETDRIFGPYGWIQQVGAFLPALLIALPLGYISFRIFRRDNLWWVGKAGVAGLSLLVVGFAYYVSIQVTSSWEMPASMLQNINPLFIVILAPVFGWLWTWLAARNANPSIPAKFALGLFGLSAGFFVISWGAANATGPNSVSPAWLVVTYFLHTCGELCLSPVGLSSMTKLAPENRVSQMMGIWFVAAALGNLFAGLMAGQLETLAPSSLFWTVATLIGGGGIIAILAAPPVKKLMGDVE</sequence>
<keyword evidence="4 8" id="KW-0812">Transmembrane</keyword>
<dbReference type="Gene3D" id="1.20.1250.20">
    <property type="entry name" value="MFS general substrate transporter like domains"/>
    <property type="match status" value="3"/>
</dbReference>
<dbReference type="PROSITE" id="PS50850">
    <property type="entry name" value="MFS"/>
    <property type="match status" value="1"/>
</dbReference>
<keyword evidence="11" id="KW-1185">Reference proteome</keyword>
<evidence type="ECO:0000256" key="7">
    <source>
        <dbReference type="ARBA" id="ARBA00023136"/>
    </source>
</evidence>